<dbReference type="EMBL" id="CM026423">
    <property type="protein sequence ID" value="KAG0583639.1"/>
    <property type="molecule type" value="Genomic_DNA"/>
</dbReference>
<comment type="caution">
    <text evidence="1">The sequence shown here is derived from an EMBL/GenBank/DDBJ whole genome shotgun (WGS) entry which is preliminary data.</text>
</comment>
<reference evidence="1" key="1">
    <citation type="submission" date="2020-06" db="EMBL/GenBank/DDBJ databases">
        <title>WGS assembly of Ceratodon purpureus strain R40.</title>
        <authorList>
            <person name="Carey S.B."/>
            <person name="Jenkins J."/>
            <person name="Shu S."/>
            <person name="Lovell J.T."/>
            <person name="Sreedasyam A."/>
            <person name="Maumus F."/>
            <person name="Tiley G.P."/>
            <person name="Fernandez-Pozo N."/>
            <person name="Barry K."/>
            <person name="Chen C."/>
            <person name="Wang M."/>
            <person name="Lipzen A."/>
            <person name="Daum C."/>
            <person name="Saski C.A."/>
            <person name="Payton A.C."/>
            <person name="Mcbreen J.C."/>
            <person name="Conrad R.E."/>
            <person name="Kollar L.M."/>
            <person name="Olsson S."/>
            <person name="Huttunen S."/>
            <person name="Landis J.B."/>
            <person name="Wickett N.J."/>
            <person name="Johnson M.G."/>
            <person name="Rensing S.A."/>
            <person name="Grimwood J."/>
            <person name="Schmutz J."/>
            <person name="Mcdaniel S.F."/>
        </authorList>
    </citation>
    <scope>NUCLEOTIDE SEQUENCE</scope>
    <source>
        <strain evidence="1">R40</strain>
    </source>
</reference>
<keyword evidence="2" id="KW-1185">Reference proteome</keyword>
<dbReference type="Proteomes" id="UP000822688">
    <property type="component" value="Chromosome 3"/>
</dbReference>
<gene>
    <name evidence="1" type="ORF">KC19_3G151100</name>
</gene>
<proteinExistence type="predicted"/>
<sequence>MEDHNHILHDEQTILLLFIEDRQQLSLRAFVDKILLFFYVAAGVDTMNFEEKSKWFFSHDAEEFVDYGSNLVLLGQGSITRDMATLALMQKLRSVSKTASKVACHIAKPIQVVYELDKLSNVDSSLYHLFEMCFGVKAKDMIQALEA</sequence>
<protein>
    <submittedName>
        <fullName evidence="1">Uncharacterized protein</fullName>
    </submittedName>
</protein>
<evidence type="ECO:0000313" key="2">
    <source>
        <dbReference type="Proteomes" id="UP000822688"/>
    </source>
</evidence>
<accession>A0A8T0IL14</accession>
<evidence type="ECO:0000313" key="1">
    <source>
        <dbReference type="EMBL" id="KAG0583639.1"/>
    </source>
</evidence>
<organism evidence="1 2">
    <name type="scientific">Ceratodon purpureus</name>
    <name type="common">Fire moss</name>
    <name type="synonym">Dicranum purpureum</name>
    <dbReference type="NCBI Taxonomy" id="3225"/>
    <lineage>
        <taxon>Eukaryota</taxon>
        <taxon>Viridiplantae</taxon>
        <taxon>Streptophyta</taxon>
        <taxon>Embryophyta</taxon>
        <taxon>Bryophyta</taxon>
        <taxon>Bryophytina</taxon>
        <taxon>Bryopsida</taxon>
        <taxon>Dicranidae</taxon>
        <taxon>Pseudoditrichales</taxon>
        <taxon>Ditrichaceae</taxon>
        <taxon>Ceratodon</taxon>
    </lineage>
</organism>
<dbReference type="AlphaFoldDB" id="A0A8T0IL14"/>
<name>A0A8T0IL14_CERPU</name>